<organism evidence="2 3">
    <name type="scientific">Vitrella brassicaformis (strain CCMP3155)</name>
    <dbReference type="NCBI Taxonomy" id="1169540"/>
    <lineage>
        <taxon>Eukaryota</taxon>
        <taxon>Sar</taxon>
        <taxon>Alveolata</taxon>
        <taxon>Colpodellida</taxon>
        <taxon>Vitrellaceae</taxon>
        <taxon>Vitrella</taxon>
    </lineage>
</organism>
<evidence type="ECO:0000313" key="2">
    <source>
        <dbReference type="EMBL" id="CEL94241.1"/>
    </source>
</evidence>
<name>A0A0G4EFG1_VITBC</name>
<dbReference type="Proteomes" id="UP000041254">
    <property type="component" value="Unassembled WGS sequence"/>
</dbReference>
<evidence type="ECO:0000313" key="3">
    <source>
        <dbReference type="Proteomes" id="UP000041254"/>
    </source>
</evidence>
<evidence type="ECO:0000256" key="1">
    <source>
        <dbReference type="SAM" id="MobiDB-lite"/>
    </source>
</evidence>
<dbReference type="VEuPathDB" id="CryptoDB:Vbra_7217"/>
<proteinExistence type="predicted"/>
<keyword evidence="3" id="KW-1185">Reference proteome</keyword>
<accession>A0A0G4EFG1</accession>
<dbReference type="InParanoid" id="A0A0G4EFG1"/>
<sequence>MMGSVSALGTSTTGKSGVPEGEEKKYALKASITWPMALASIPCIALLSIPVGGCPLSSCDHFPTDIAGLPGSMHFS</sequence>
<reference evidence="2 3" key="1">
    <citation type="submission" date="2014-11" db="EMBL/GenBank/DDBJ databases">
        <authorList>
            <person name="Zhu J."/>
            <person name="Qi W."/>
            <person name="Song R."/>
        </authorList>
    </citation>
    <scope>NUCLEOTIDE SEQUENCE [LARGE SCALE GENOMIC DNA]</scope>
</reference>
<feature type="region of interest" description="Disordered" evidence="1">
    <location>
        <begin position="1"/>
        <end position="20"/>
    </location>
</feature>
<dbReference type="AlphaFoldDB" id="A0A0G4EFG1"/>
<protein>
    <submittedName>
        <fullName evidence="2">Uncharacterized protein</fullName>
    </submittedName>
</protein>
<dbReference type="EMBL" id="CDMY01000212">
    <property type="protein sequence ID" value="CEL94241.1"/>
    <property type="molecule type" value="Genomic_DNA"/>
</dbReference>
<gene>
    <name evidence="2" type="ORF">Vbra_7217</name>
</gene>